<name>A0A1E7QJM8_WOLPI</name>
<dbReference type="GO" id="GO:0005737">
    <property type="term" value="C:cytoplasm"/>
    <property type="evidence" value="ECO:0007669"/>
    <property type="project" value="UniProtKB-SubCell"/>
</dbReference>
<comment type="subcellular location">
    <subcellularLocation>
        <location evidence="5">Cytoplasm</location>
    </subcellularLocation>
</comment>
<evidence type="ECO:0000256" key="4">
    <source>
        <dbReference type="ARBA" id="ARBA00022993"/>
    </source>
</evidence>
<keyword evidence="5 7" id="KW-0418">Kinase</keyword>
<keyword evidence="3 5" id="KW-0067">ATP-binding</keyword>
<comment type="function">
    <text evidence="5">Catalyzes the phosphorylation of the 3'-hydroxyl group of dephosphocoenzyme A to form coenzyme A.</text>
</comment>
<dbReference type="EMBL" id="MJMG01000006">
    <property type="protein sequence ID" value="OEY86673.1"/>
    <property type="molecule type" value="Genomic_DNA"/>
</dbReference>
<dbReference type="CDD" id="cd02022">
    <property type="entry name" value="DPCK"/>
    <property type="match status" value="1"/>
</dbReference>
<evidence type="ECO:0000256" key="1">
    <source>
        <dbReference type="ARBA" id="ARBA00009018"/>
    </source>
</evidence>
<comment type="caution">
    <text evidence="7">The sequence shown here is derived from an EMBL/GenBank/DDBJ whole genome shotgun (WGS) entry which is preliminary data.</text>
</comment>
<accession>A0A1E7QJM8</accession>
<dbReference type="OrthoDB" id="9812943at2"/>
<dbReference type="AlphaFoldDB" id="A0A1E7QJM8"/>
<dbReference type="Pfam" id="PF01121">
    <property type="entry name" value="CoaE"/>
    <property type="match status" value="1"/>
</dbReference>
<dbReference type="Proteomes" id="UP000175679">
    <property type="component" value="Unassembled WGS sequence"/>
</dbReference>
<comment type="pathway">
    <text evidence="5">Cofactor biosynthesis; coenzyme A biosynthesis; CoA from (R)-pantothenate: step 5/5.</text>
</comment>
<dbReference type="GO" id="GO:0015937">
    <property type="term" value="P:coenzyme A biosynthetic process"/>
    <property type="evidence" value="ECO:0007669"/>
    <property type="project" value="UniProtKB-UniRule"/>
</dbReference>
<keyword evidence="4 5" id="KW-0173">Coenzyme A biosynthesis</keyword>
<keyword evidence="5" id="KW-0808">Transferase</keyword>
<comment type="similarity">
    <text evidence="1 5">Belongs to the CoaE family.</text>
</comment>
<feature type="binding site" evidence="5">
    <location>
        <begin position="10"/>
        <end position="15"/>
    </location>
    <ligand>
        <name>ATP</name>
        <dbReference type="ChEBI" id="CHEBI:30616"/>
    </ligand>
</feature>
<evidence type="ECO:0000313" key="7">
    <source>
        <dbReference type="EMBL" id="OEY86673.1"/>
    </source>
</evidence>
<sequence length="193" mass="22437">MIIGLTGKVSTGKSFVASCFKKLGASVFDADFIVHQLYKVDKKIINYVERNFPDVVNNGKVDRSLLSKYFLMYDQNWQKFESLVHSAVAHKLRIFLSYEWNINRKLIVLDIPLLLETKLHLYCDFLVFIHTNRVVQYRRRNIDSEKFKLICELQLPTQLKKKLSDCTINAGVNRGHAFLQVKEIVDFLGSVHL</sequence>
<evidence type="ECO:0000313" key="8">
    <source>
        <dbReference type="Proteomes" id="UP000175679"/>
    </source>
</evidence>
<proteinExistence type="inferred from homology"/>
<dbReference type="RefSeq" id="WP_070065004.1">
    <property type="nucleotide sequence ID" value="NZ_MJMG01000006.1"/>
</dbReference>
<dbReference type="InterPro" id="IPR027417">
    <property type="entry name" value="P-loop_NTPase"/>
</dbReference>
<dbReference type="HAMAP" id="MF_00376">
    <property type="entry name" value="Dephospho_CoA_kinase"/>
    <property type="match status" value="1"/>
</dbReference>
<dbReference type="NCBIfam" id="TIGR00152">
    <property type="entry name" value="dephospho-CoA kinase"/>
    <property type="match status" value="1"/>
</dbReference>
<evidence type="ECO:0000256" key="5">
    <source>
        <dbReference type="HAMAP-Rule" id="MF_00376"/>
    </source>
</evidence>
<evidence type="ECO:0000256" key="6">
    <source>
        <dbReference type="NCBIfam" id="TIGR00152"/>
    </source>
</evidence>
<evidence type="ECO:0000256" key="3">
    <source>
        <dbReference type="ARBA" id="ARBA00022840"/>
    </source>
</evidence>
<dbReference type="SUPFAM" id="SSF52540">
    <property type="entry name" value="P-loop containing nucleoside triphosphate hydrolases"/>
    <property type="match status" value="1"/>
</dbReference>
<dbReference type="PROSITE" id="PS51219">
    <property type="entry name" value="DPCK"/>
    <property type="match status" value="1"/>
</dbReference>
<dbReference type="UniPathway" id="UPA00241">
    <property type="reaction ID" value="UER00356"/>
</dbReference>
<dbReference type="EC" id="2.7.1.24" evidence="5 6"/>
<organism evidence="7 8">
    <name type="scientific">Wolbachia pipientis</name>
    <dbReference type="NCBI Taxonomy" id="955"/>
    <lineage>
        <taxon>Bacteria</taxon>
        <taxon>Pseudomonadati</taxon>
        <taxon>Pseudomonadota</taxon>
        <taxon>Alphaproteobacteria</taxon>
        <taxon>Rickettsiales</taxon>
        <taxon>Anaplasmataceae</taxon>
        <taxon>Wolbachieae</taxon>
        <taxon>Wolbachia</taxon>
    </lineage>
</organism>
<dbReference type="Gene3D" id="3.40.50.300">
    <property type="entry name" value="P-loop containing nucleotide triphosphate hydrolases"/>
    <property type="match status" value="1"/>
</dbReference>
<evidence type="ECO:0000256" key="2">
    <source>
        <dbReference type="ARBA" id="ARBA00022741"/>
    </source>
</evidence>
<dbReference type="GO" id="GO:0004140">
    <property type="term" value="F:dephospho-CoA kinase activity"/>
    <property type="evidence" value="ECO:0007669"/>
    <property type="project" value="UniProtKB-UniRule"/>
</dbReference>
<keyword evidence="8" id="KW-1185">Reference proteome</keyword>
<dbReference type="InterPro" id="IPR001977">
    <property type="entry name" value="Depp_CoAkinase"/>
</dbReference>
<reference evidence="7 8" key="1">
    <citation type="submission" date="2016-09" db="EMBL/GenBank/DDBJ databases">
        <title>Genomic evidence for plant-parasitic nematodes as the earliest Wolbachia hosts.</title>
        <authorList>
            <person name="Brown A.M."/>
            <person name="Wasala S.K."/>
            <person name="Howe D.K."/>
            <person name="Peetz A.B."/>
            <person name="Zasada I.A."/>
            <person name="Denver D.R."/>
        </authorList>
    </citation>
    <scope>NUCLEOTIDE SEQUENCE [LARGE SCALE GENOMIC DNA]</scope>
    <source>
        <strain evidence="8">wPpe</strain>
    </source>
</reference>
<keyword evidence="5" id="KW-0963">Cytoplasm</keyword>
<dbReference type="GO" id="GO:0005524">
    <property type="term" value="F:ATP binding"/>
    <property type="evidence" value="ECO:0007669"/>
    <property type="project" value="UniProtKB-UniRule"/>
</dbReference>
<comment type="catalytic activity">
    <reaction evidence="5">
        <text>3'-dephospho-CoA + ATP = ADP + CoA + H(+)</text>
        <dbReference type="Rhea" id="RHEA:18245"/>
        <dbReference type="ChEBI" id="CHEBI:15378"/>
        <dbReference type="ChEBI" id="CHEBI:30616"/>
        <dbReference type="ChEBI" id="CHEBI:57287"/>
        <dbReference type="ChEBI" id="CHEBI:57328"/>
        <dbReference type="ChEBI" id="CHEBI:456216"/>
        <dbReference type="EC" id="2.7.1.24"/>
    </reaction>
</comment>
<keyword evidence="2 5" id="KW-0547">Nucleotide-binding</keyword>
<gene>
    <name evidence="5" type="primary">coaE</name>
    <name evidence="7" type="ORF">BIY23_02290</name>
</gene>
<protein>
    <recommendedName>
        <fullName evidence="5 6">Dephospho-CoA kinase</fullName>
        <ecNumber evidence="5 6">2.7.1.24</ecNumber>
    </recommendedName>
    <alternativeName>
        <fullName evidence="5">Dephosphocoenzyme A kinase</fullName>
    </alternativeName>
</protein>